<dbReference type="Pfam" id="PF01569">
    <property type="entry name" value="PAP2"/>
    <property type="match status" value="1"/>
</dbReference>
<dbReference type="PANTHER" id="PTHR14969:SF13">
    <property type="entry name" value="AT30094P"/>
    <property type="match status" value="1"/>
</dbReference>
<dbReference type="SMART" id="SM00014">
    <property type="entry name" value="acidPPc"/>
    <property type="match status" value="1"/>
</dbReference>
<dbReference type="Proteomes" id="UP000176800">
    <property type="component" value="Unassembled WGS sequence"/>
</dbReference>
<feature type="transmembrane region" description="Helical" evidence="1">
    <location>
        <begin position="87"/>
        <end position="105"/>
    </location>
</feature>
<feature type="domain" description="Phosphatidic acid phosphatase type 2/haloperoxidase" evidence="2">
    <location>
        <begin position="89"/>
        <end position="198"/>
    </location>
</feature>
<keyword evidence="1" id="KW-1133">Transmembrane helix</keyword>
<reference evidence="3 4" key="1">
    <citation type="journal article" date="2016" name="Nat. Commun.">
        <title>Thousands of microbial genomes shed light on interconnected biogeochemical processes in an aquifer system.</title>
        <authorList>
            <person name="Anantharaman K."/>
            <person name="Brown C.T."/>
            <person name="Hug L.A."/>
            <person name="Sharon I."/>
            <person name="Castelle C.J."/>
            <person name="Probst A.J."/>
            <person name="Thomas B.C."/>
            <person name="Singh A."/>
            <person name="Wilkins M.J."/>
            <person name="Karaoz U."/>
            <person name="Brodie E.L."/>
            <person name="Williams K.H."/>
            <person name="Hubbard S.S."/>
            <person name="Banfield J.F."/>
        </authorList>
    </citation>
    <scope>NUCLEOTIDE SEQUENCE [LARGE SCALE GENOMIC DNA]</scope>
</reference>
<proteinExistence type="predicted"/>
<comment type="caution">
    <text evidence="3">The sequence shown here is derived from an EMBL/GenBank/DDBJ whole genome shotgun (WGS) entry which is preliminary data.</text>
</comment>
<dbReference type="PANTHER" id="PTHR14969">
    <property type="entry name" value="SPHINGOSINE-1-PHOSPHATE PHOSPHOHYDROLASE"/>
    <property type="match status" value="1"/>
</dbReference>
<organism evidence="3 4">
    <name type="scientific">Candidatus Zambryskibacteria bacterium RIFCSPLOWO2_01_FULL_45_21</name>
    <dbReference type="NCBI Taxonomy" id="1802761"/>
    <lineage>
        <taxon>Bacteria</taxon>
        <taxon>Candidatus Zambryskiibacteriota</taxon>
    </lineage>
</organism>
<feature type="transmembrane region" description="Helical" evidence="1">
    <location>
        <begin position="187"/>
        <end position="205"/>
    </location>
</feature>
<dbReference type="AlphaFoldDB" id="A0A1G2U1Q7"/>
<sequence>MSDSRIKWSFGLLAAISLAVFCLIVAAVSRGQLVPLDLLLYENAPNFQIPLATYIMGAVSGTLHPGVLLFLAVLVSLFFLIRREPQYAVIFFFSTALALVSAVFVKEFLSIDRPMGIVGETGFSFPSLHTTIAAVFFVSSMYALAEHMKEGLVEVLVAVLGVVLIILTALSRLYLQVHWLSDTVGGIALGVFWASVLIAIFHMQVRKML</sequence>
<evidence type="ECO:0000313" key="3">
    <source>
        <dbReference type="EMBL" id="OHB03339.1"/>
    </source>
</evidence>
<evidence type="ECO:0000256" key="1">
    <source>
        <dbReference type="SAM" id="Phobius"/>
    </source>
</evidence>
<evidence type="ECO:0000313" key="4">
    <source>
        <dbReference type="Proteomes" id="UP000176800"/>
    </source>
</evidence>
<evidence type="ECO:0000259" key="2">
    <source>
        <dbReference type="SMART" id="SM00014"/>
    </source>
</evidence>
<feature type="transmembrane region" description="Helical" evidence="1">
    <location>
        <begin position="54"/>
        <end position="80"/>
    </location>
</feature>
<gene>
    <name evidence="3" type="ORF">A3B14_00305</name>
</gene>
<dbReference type="Gene3D" id="1.20.144.10">
    <property type="entry name" value="Phosphatidic acid phosphatase type 2/haloperoxidase"/>
    <property type="match status" value="1"/>
</dbReference>
<keyword evidence="1" id="KW-0812">Transmembrane</keyword>
<dbReference type="EMBL" id="MHWE01000019">
    <property type="protein sequence ID" value="OHB03339.1"/>
    <property type="molecule type" value="Genomic_DNA"/>
</dbReference>
<dbReference type="InterPro" id="IPR000326">
    <property type="entry name" value="PAP2/HPO"/>
</dbReference>
<feature type="transmembrane region" description="Helical" evidence="1">
    <location>
        <begin position="152"/>
        <end position="175"/>
    </location>
</feature>
<keyword evidence="1" id="KW-0472">Membrane</keyword>
<name>A0A1G2U1Q7_9BACT</name>
<feature type="transmembrane region" description="Helical" evidence="1">
    <location>
        <begin position="125"/>
        <end position="145"/>
    </location>
</feature>
<dbReference type="InterPro" id="IPR036938">
    <property type="entry name" value="PAP2/HPO_sf"/>
</dbReference>
<protein>
    <recommendedName>
        <fullName evidence="2">Phosphatidic acid phosphatase type 2/haloperoxidase domain-containing protein</fullName>
    </recommendedName>
</protein>
<dbReference type="SUPFAM" id="SSF48317">
    <property type="entry name" value="Acid phosphatase/Vanadium-dependent haloperoxidase"/>
    <property type="match status" value="1"/>
</dbReference>
<accession>A0A1G2U1Q7</accession>